<comment type="similarity">
    <text evidence="7">Belongs to the binding-protein-dependent transport system permease family.</text>
</comment>
<organism evidence="9 10">
    <name type="scientific">Mycolicibacterium septicum DSM 44393</name>
    <dbReference type="NCBI Taxonomy" id="1341646"/>
    <lineage>
        <taxon>Bacteria</taxon>
        <taxon>Bacillati</taxon>
        <taxon>Actinomycetota</taxon>
        <taxon>Actinomycetes</taxon>
        <taxon>Mycobacteriales</taxon>
        <taxon>Mycobacteriaceae</taxon>
        <taxon>Mycolicibacterium</taxon>
    </lineage>
</organism>
<evidence type="ECO:0000256" key="7">
    <source>
        <dbReference type="RuleBase" id="RU363032"/>
    </source>
</evidence>
<comment type="subcellular location">
    <subcellularLocation>
        <location evidence="1 7">Cell membrane</location>
        <topology evidence="1 7">Multi-pass membrane protein</topology>
    </subcellularLocation>
</comment>
<evidence type="ECO:0000256" key="1">
    <source>
        <dbReference type="ARBA" id="ARBA00004651"/>
    </source>
</evidence>
<dbReference type="InterPro" id="IPR035906">
    <property type="entry name" value="MetI-like_sf"/>
</dbReference>
<keyword evidence="3" id="KW-1003">Cell membrane</keyword>
<dbReference type="GO" id="GO:0042918">
    <property type="term" value="P:alkanesulfonate transmembrane transport"/>
    <property type="evidence" value="ECO:0007669"/>
    <property type="project" value="UniProtKB-ARBA"/>
</dbReference>
<evidence type="ECO:0000313" key="10">
    <source>
        <dbReference type="Proteomes" id="UP000518188"/>
    </source>
</evidence>
<keyword evidence="2 7" id="KW-0813">Transport</keyword>
<dbReference type="GO" id="GO:0005886">
    <property type="term" value="C:plasma membrane"/>
    <property type="evidence" value="ECO:0007669"/>
    <property type="project" value="UniProtKB-SubCell"/>
</dbReference>
<evidence type="ECO:0000256" key="3">
    <source>
        <dbReference type="ARBA" id="ARBA00022475"/>
    </source>
</evidence>
<dbReference type="RefSeq" id="WP_044520146.1">
    <property type="nucleotide sequence ID" value="NZ_HG322952.1"/>
</dbReference>
<dbReference type="FunFam" id="1.10.3720.10:FF:000003">
    <property type="entry name" value="Aliphatic sulfonate ABC transporter permease"/>
    <property type="match status" value="1"/>
</dbReference>
<dbReference type="Proteomes" id="UP000518188">
    <property type="component" value="Unassembled WGS sequence"/>
</dbReference>
<sequence length="298" mass="31801">MGRSQVVTAAVTSTTAVRTAATLPELVEVVGGHSRRKGLWARIPRPVRRLVSPALILAAWTIGSTTGLLNTDLFPPPTEVAATAWRLLGDGQLATHVGASAVRVLTGTVLGILIGVLLAVLAGLTRTGEDLLDWTMQILKAVPNFALTPLLIIWMGIGEGPKIVLITTGVAIAIYINTYSGIRGVDRQLVEMAQTLEAPRHTLITQVILPGAMPNFLVGLRLGLSSAWLSLIFAEMINTTQGIGYLMSRAQTNLQFDVSLLVIVIYAVAGLLSYTLVRVLERLLLSWRNGFEGLGAPA</sequence>
<feature type="transmembrane region" description="Helical" evidence="7">
    <location>
        <begin position="50"/>
        <end position="69"/>
    </location>
</feature>
<evidence type="ECO:0000313" key="9">
    <source>
        <dbReference type="EMBL" id="NKZ12374.1"/>
    </source>
</evidence>
<feature type="transmembrane region" description="Helical" evidence="7">
    <location>
        <begin position="137"/>
        <end position="157"/>
    </location>
</feature>
<evidence type="ECO:0000256" key="4">
    <source>
        <dbReference type="ARBA" id="ARBA00022692"/>
    </source>
</evidence>
<keyword evidence="4 7" id="KW-0812">Transmembrane</keyword>
<dbReference type="PANTHER" id="PTHR30151">
    <property type="entry name" value="ALKANE SULFONATE ABC TRANSPORTER-RELATED, MEMBRANE SUBUNIT"/>
    <property type="match status" value="1"/>
</dbReference>
<evidence type="ECO:0000259" key="8">
    <source>
        <dbReference type="PROSITE" id="PS50928"/>
    </source>
</evidence>
<dbReference type="InterPro" id="IPR000515">
    <property type="entry name" value="MetI-like"/>
</dbReference>
<accession>A0A7X6MT74</accession>
<evidence type="ECO:0000256" key="2">
    <source>
        <dbReference type="ARBA" id="ARBA00022448"/>
    </source>
</evidence>
<name>A0A7X6MT74_9MYCO</name>
<dbReference type="EMBL" id="JAAXPJ010000006">
    <property type="protein sequence ID" value="NKZ12374.1"/>
    <property type="molecule type" value="Genomic_DNA"/>
</dbReference>
<dbReference type="CDD" id="cd06261">
    <property type="entry name" value="TM_PBP2"/>
    <property type="match status" value="1"/>
</dbReference>
<feature type="transmembrane region" description="Helical" evidence="7">
    <location>
        <begin position="258"/>
        <end position="277"/>
    </location>
</feature>
<keyword evidence="5 7" id="KW-1133">Transmembrane helix</keyword>
<proteinExistence type="inferred from homology"/>
<evidence type="ECO:0000256" key="5">
    <source>
        <dbReference type="ARBA" id="ARBA00022989"/>
    </source>
</evidence>
<dbReference type="PANTHER" id="PTHR30151:SF38">
    <property type="entry name" value="ALIPHATIC SULFONATES TRANSPORT PERMEASE PROTEIN SSUC-RELATED"/>
    <property type="match status" value="1"/>
</dbReference>
<feature type="transmembrane region" description="Helical" evidence="7">
    <location>
        <begin position="163"/>
        <end position="182"/>
    </location>
</feature>
<dbReference type="Gene3D" id="1.10.3720.10">
    <property type="entry name" value="MetI-like"/>
    <property type="match status" value="1"/>
</dbReference>
<keyword evidence="6 7" id="KW-0472">Membrane</keyword>
<evidence type="ECO:0000256" key="6">
    <source>
        <dbReference type="ARBA" id="ARBA00023136"/>
    </source>
</evidence>
<protein>
    <submittedName>
        <fullName evidence="9">ABC transporter permease</fullName>
    </submittedName>
</protein>
<dbReference type="Pfam" id="PF00528">
    <property type="entry name" value="BPD_transp_1"/>
    <property type="match status" value="1"/>
</dbReference>
<dbReference type="AlphaFoldDB" id="A0A7X6MT74"/>
<feature type="transmembrane region" description="Helical" evidence="7">
    <location>
        <begin position="104"/>
        <end position="125"/>
    </location>
</feature>
<gene>
    <name evidence="9" type="ORF">HGA11_15445</name>
</gene>
<reference evidence="9 10" key="1">
    <citation type="submission" date="2020-04" db="EMBL/GenBank/DDBJ databases">
        <title>MicrobeNet Type strains.</title>
        <authorList>
            <person name="Nicholson A.C."/>
        </authorList>
    </citation>
    <scope>NUCLEOTIDE SEQUENCE [LARGE SCALE GENOMIC DNA]</scope>
    <source>
        <strain evidence="9 10">ATCC 700731</strain>
    </source>
</reference>
<dbReference type="PROSITE" id="PS50928">
    <property type="entry name" value="ABC_TM1"/>
    <property type="match status" value="1"/>
</dbReference>
<dbReference type="SUPFAM" id="SSF161098">
    <property type="entry name" value="MetI-like"/>
    <property type="match status" value="1"/>
</dbReference>
<feature type="domain" description="ABC transmembrane type-1" evidence="8">
    <location>
        <begin position="97"/>
        <end position="277"/>
    </location>
</feature>
<comment type="caution">
    <text evidence="9">The sequence shown here is derived from an EMBL/GenBank/DDBJ whole genome shotgun (WGS) entry which is preliminary data.</text>
</comment>